<dbReference type="PROSITE" id="PS01184">
    <property type="entry name" value="UBIE_2"/>
    <property type="match status" value="1"/>
</dbReference>
<dbReference type="InterPro" id="IPR023576">
    <property type="entry name" value="UbiE/COQ5_MeTrFase_CS"/>
</dbReference>
<organism evidence="6 7">
    <name type="scientific">Cercophora newfieldiana</name>
    <dbReference type="NCBI Taxonomy" id="92897"/>
    <lineage>
        <taxon>Eukaryota</taxon>
        <taxon>Fungi</taxon>
        <taxon>Dikarya</taxon>
        <taxon>Ascomycota</taxon>
        <taxon>Pezizomycotina</taxon>
        <taxon>Sordariomycetes</taxon>
        <taxon>Sordariomycetidae</taxon>
        <taxon>Sordariales</taxon>
        <taxon>Lasiosphaeriaceae</taxon>
        <taxon>Cercophora</taxon>
    </lineage>
</organism>
<feature type="compositionally biased region" description="Low complexity" evidence="5">
    <location>
        <begin position="51"/>
        <end position="60"/>
    </location>
</feature>
<evidence type="ECO:0000256" key="4">
    <source>
        <dbReference type="ARBA" id="ARBA00038158"/>
    </source>
</evidence>
<protein>
    <submittedName>
        <fullName evidence="6">S-adenosyl-L-methionine-dependent methyltransferase</fullName>
    </submittedName>
</protein>
<dbReference type="Gene3D" id="3.40.50.150">
    <property type="entry name" value="Vaccinia Virus protein VP39"/>
    <property type="match status" value="1"/>
</dbReference>
<evidence type="ECO:0000313" key="6">
    <source>
        <dbReference type="EMBL" id="KAK0649092.1"/>
    </source>
</evidence>
<keyword evidence="1 6" id="KW-0489">Methyltransferase</keyword>
<dbReference type="EMBL" id="JAULSV010000003">
    <property type="protein sequence ID" value="KAK0649092.1"/>
    <property type="molecule type" value="Genomic_DNA"/>
</dbReference>
<keyword evidence="7" id="KW-1185">Reference proteome</keyword>
<keyword evidence="3" id="KW-0949">S-adenosyl-L-methionine</keyword>
<sequence>MSGSQTPVGKSSPPAAAASPEAAPPADNGILPAAHWEEQHVDDDADSSLGESTESSTASMTSSILAYRTLHGRTYHSDRVTDSEYWGPNDETHKVAADLMHHCLTLIFDGKLTTAPVEEGKVKSALDIGTGTGLWAIDFADEHPDCDVVGTDISPIQPGWVPPNCRFEIEDATKPWTFAADNFDLVHMRYLYGSIPDWYAIFKEAYRVMKPGGWIETIEPSCMLHSDNNSVVPGTAMYEWGKVLGEGGKKSGRTFHVVEDELQQKGLKAAGFVDLKVTDGTSPLNGYMKDKKWNEVGTWCQVAFDQDIEGYAMFMFTHVMGWTPEQTRVYSAAFRRQLRDKNCHPYFHYRVVIARKPEKPE</sequence>
<dbReference type="Pfam" id="PF13489">
    <property type="entry name" value="Methyltransf_23"/>
    <property type="match status" value="1"/>
</dbReference>
<feature type="region of interest" description="Disordered" evidence="5">
    <location>
        <begin position="1"/>
        <end position="60"/>
    </location>
</feature>
<dbReference type="Proteomes" id="UP001174936">
    <property type="component" value="Unassembled WGS sequence"/>
</dbReference>
<evidence type="ECO:0000313" key="7">
    <source>
        <dbReference type="Proteomes" id="UP001174936"/>
    </source>
</evidence>
<dbReference type="SUPFAM" id="SSF53335">
    <property type="entry name" value="S-adenosyl-L-methionine-dependent methyltransferases"/>
    <property type="match status" value="1"/>
</dbReference>
<dbReference type="PANTHER" id="PTHR43591:SF10">
    <property type="entry name" value="ABC TRANSMEMBRANE TYPE-1 DOMAIN-CONTAINING PROTEIN-RELATED"/>
    <property type="match status" value="1"/>
</dbReference>
<evidence type="ECO:0000256" key="1">
    <source>
        <dbReference type="ARBA" id="ARBA00022603"/>
    </source>
</evidence>
<gene>
    <name evidence="6" type="ORF">B0T16DRAFT_409398</name>
</gene>
<feature type="compositionally biased region" description="Low complexity" evidence="5">
    <location>
        <begin position="11"/>
        <end position="26"/>
    </location>
</feature>
<comment type="caution">
    <text evidence="6">The sequence shown here is derived from an EMBL/GenBank/DDBJ whole genome shotgun (WGS) entry which is preliminary data.</text>
</comment>
<dbReference type="InterPro" id="IPR029063">
    <property type="entry name" value="SAM-dependent_MTases_sf"/>
</dbReference>
<accession>A0AA39YCS7</accession>
<dbReference type="GO" id="GO:0032259">
    <property type="term" value="P:methylation"/>
    <property type="evidence" value="ECO:0007669"/>
    <property type="project" value="UniProtKB-KW"/>
</dbReference>
<comment type="similarity">
    <text evidence="4">Belongs to the methyltransferase superfamily. LaeA methyltransferase family.</text>
</comment>
<dbReference type="GO" id="GO:0008168">
    <property type="term" value="F:methyltransferase activity"/>
    <property type="evidence" value="ECO:0007669"/>
    <property type="project" value="UniProtKB-KW"/>
</dbReference>
<evidence type="ECO:0000256" key="2">
    <source>
        <dbReference type="ARBA" id="ARBA00022679"/>
    </source>
</evidence>
<name>A0AA39YCS7_9PEZI</name>
<dbReference type="CDD" id="cd02440">
    <property type="entry name" value="AdoMet_MTases"/>
    <property type="match status" value="1"/>
</dbReference>
<dbReference type="AlphaFoldDB" id="A0AA39YCS7"/>
<reference evidence="6" key="1">
    <citation type="submission" date="2023-06" db="EMBL/GenBank/DDBJ databases">
        <title>Genome-scale phylogeny and comparative genomics of the fungal order Sordariales.</title>
        <authorList>
            <consortium name="Lawrence Berkeley National Laboratory"/>
            <person name="Hensen N."/>
            <person name="Bonometti L."/>
            <person name="Westerberg I."/>
            <person name="Brannstrom I.O."/>
            <person name="Guillou S."/>
            <person name="Cros-Aarteil S."/>
            <person name="Calhoun S."/>
            <person name="Haridas S."/>
            <person name="Kuo A."/>
            <person name="Mondo S."/>
            <person name="Pangilinan J."/>
            <person name="Riley R."/>
            <person name="Labutti K."/>
            <person name="Andreopoulos B."/>
            <person name="Lipzen A."/>
            <person name="Chen C."/>
            <person name="Yanf M."/>
            <person name="Daum C."/>
            <person name="Ng V."/>
            <person name="Clum A."/>
            <person name="Steindorff A."/>
            <person name="Ohm R."/>
            <person name="Martin F."/>
            <person name="Silar P."/>
            <person name="Natvig D."/>
            <person name="Lalanne C."/>
            <person name="Gautier V."/>
            <person name="Ament-Velasquez S.L."/>
            <person name="Kruys A."/>
            <person name="Hutchinson M.I."/>
            <person name="Powell A.J."/>
            <person name="Barry K."/>
            <person name="Miller A.N."/>
            <person name="Grigoriev I.V."/>
            <person name="Debuchy R."/>
            <person name="Gladieux P."/>
            <person name="Thoren M.H."/>
            <person name="Johannesson H."/>
        </authorList>
    </citation>
    <scope>NUCLEOTIDE SEQUENCE</scope>
    <source>
        <strain evidence="6">SMH2532-1</strain>
    </source>
</reference>
<dbReference type="PANTHER" id="PTHR43591">
    <property type="entry name" value="METHYLTRANSFERASE"/>
    <property type="match status" value="1"/>
</dbReference>
<evidence type="ECO:0000256" key="5">
    <source>
        <dbReference type="SAM" id="MobiDB-lite"/>
    </source>
</evidence>
<proteinExistence type="inferred from homology"/>
<keyword evidence="2" id="KW-0808">Transferase</keyword>
<evidence type="ECO:0000256" key="3">
    <source>
        <dbReference type="ARBA" id="ARBA00022691"/>
    </source>
</evidence>